<dbReference type="EMBL" id="CP019062">
    <property type="protein sequence ID" value="AVF36536.1"/>
    <property type="molecule type" value="Genomic_DNA"/>
</dbReference>
<name>A0A2L1UUA7_9GAMM</name>
<reference evidence="2" key="1">
    <citation type="submission" date="2017-01" db="EMBL/GenBank/DDBJ databases">
        <title>Genome sequence of Rouxiella sp. ERMR1:05.</title>
        <authorList>
            <person name="Kumar R."/>
            <person name="Singh D."/>
            <person name="Kumar S."/>
        </authorList>
    </citation>
    <scope>NUCLEOTIDE SEQUENCE [LARGE SCALE GENOMIC DNA]</scope>
    <source>
        <strain evidence="2">ERMR1:05</strain>
    </source>
</reference>
<dbReference type="KEGG" id="rox:BV494_17080"/>
<evidence type="ECO:0000313" key="1">
    <source>
        <dbReference type="EMBL" id="AVF36536.1"/>
    </source>
</evidence>
<proteinExistence type="predicted"/>
<keyword evidence="2" id="KW-1185">Reference proteome</keyword>
<sequence>MKNWSIEHTKQVKEWLNVDAYRKFEELSLFRLYHELWARTLFFKSYRDEHENKAMMGYFQKIFSGDPFLIREDQLGYTTPTDKLFQPPHFLLTTTERLAQLCIVSMQRSMFFWSGDDDYEINKEYYERPVAETMPDQFPQTVMFEIDLASGTDEAIAEALKAALPQWRSIKGIEPNPIDSVRFGYGTIKKIINYRLIPMLDILLWANIKKVRVSDDRLSRLLYTDDDDESATRLHYQIKDTDRPLALKATTNGFIRQFNLFINKNSHLKNMRVSDVMILSDSD</sequence>
<dbReference type="InterPro" id="IPR045664">
    <property type="entry name" value="DUF6387"/>
</dbReference>
<organism evidence="1 2">
    <name type="scientific">Rahnella sikkimica</name>
    <dbReference type="NCBI Taxonomy" id="1805933"/>
    <lineage>
        <taxon>Bacteria</taxon>
        <taxon>Pseudomonadati</taxon>
        <taxon>Pseudomonadota</taxon>
        <taxon>Gammaproteobacteria</taxon>
        <taxon>Enterobacterales</taxon>
        <taxon>Yersiniaceae</taxon>
        <taxon>Rahnella</taxon>
    </lineage>
</organism>
<protein>
    <submittedName>
        <fullName evidence="1">Uncharacterized protein</fullName>
    </submittedName>
</protein>
<dbReference type="AlphaFoldDB" id="A0A2L1UUA7"/>
<dbReference type="RefSeq" id="WP_104923937.1">
    <property type="nucleotide sequence ID" value="NZ_CP019062.1"/>
</dbReference>
<accession>A0A2L1UUA7</accession>
<dbReference type="Pfam" id="PF19924">
    <property type="entry name" value="DUF6387"/>
    <property type="match status" value="1"/>
</dbReference>
<evidence type="ECO:0000313" key="2">
    <source>
        <dbReference type="Proteomes" id="UP000239197"/>
    </source>
</evidence>
<gene>
    <name evidence="1" type="ORF">BV494_17080</name>
</gene>
<dbReference type="Proteomes" id="UP000239197">
    <property type="component" value="Chromosome"/>
</dbReference>
<dbReference type="OrthoDB" id="6505430at2"/>